<dbReference type="Proteomes" id="UP001551658">
    <property type="component" value="Unassembled WGS sequence"/>
</dbReference>
<organism evidence="2 3">
    <name type="scientific">Nocardia fusca</name>
    <dbReference type="NCBI Taxonomy" id="941183"/>
    <lineage>
        <taxon>Bacteria</taxon>
        <taxon>Bacillati</taxon>
        <taxon>Actinomycetota</taxon>
        <taxon>Actinomycetes</taxon>
        <taxon>Mycobacteriales</taxon>
        <taxon>Nocardiaceae</taxon>
        <taxon>Nocardia</taxon>
    </lineage>
</organism>
<dbReference type="EMBL" id="JBFAIH010000031">
    <property type="protein sequence ID" value="MEV0367524.1"/>
    <property type="molecule type" value="Genomic_DNA"/>
</dbReference>
<keyword evidence="1" id="KW-1133">Transmembrane helix</keyword>
<keyword evidence="1" id="KW-0812">Transmembrane</keyword>
<keyword evidence="3" id="KW-1185">Reference proteome</keyword>
<gene>
    <name evidence="2" type="ORF">AB0H72_33045</name>
</gene>
<comment type="caution">
    <text evidence="2">The sequence shown here is derived from an EMBL/GenBank/DDBJ whole genome shotgun (WGS) entry which is preliminary data.</text>
</comment>
<proteinExistence type="predicted"/>
<keyword evidence="1" id="KW-0472">Membrane</keyword>
<dbReference type="RefSeq" id="WP_357987212.1">
    <property type="nucleotide sequence ID" value="NZ_JBFAIH010000031.1"/>
</dbReference>
<feature type="transmembrane region" description="Helical" evidence="1">
    <location>
        <begin position="12"/>
        <end position="28"/>
    </location>
</feature>
<accession>A0ABV3FII6</accession>
<name>A0ABV3FII6_9NOCA</name>
<evidence type="ECO:0000313" key="3">
    <source>
        <dbReference type="Proteomes" id="UP001551658"/>
    </source>
</evidence>
<sequence length="73" mass="8080">MSPGDRIDFDDHQALSCAITAFLVGGWATAVGSLWLAVASLVTLLAAVGFMVDCWLTERRIKRQAREDMRRRG</sequence>
<evidence type="ECO:0000313" key="2">
    <source>
        <dbReference type="EMBL" id="MEV0367524.1"/>
    </source>
</evidence>
<evidence type="ECO:0008006" key="4">
    <source>
        <dbReference type="Google" id="ProtNLM"/>
    </source>
</evidence>
<evidence type="ECO:0000256" key="1">
    <source>
        <dbReference type="SAM" id="Phobius"/>
    </source>
</evidence>
<protein>
    <recommendedName>
        <fullName evidence="4">DUF2892 domain-containing protein</fullName>
    </recommendedName>
</protein>
<reference evidence="2 3" key="1">
    <citation type="submission" date="2024-06" db="EMBL/GenBank/DDBJ databases">
        <title>The Natural Products Discovery Center: Release of the First 8490 Sequenced Strains for Exploring Actinobacteria Biosynthetic Diversity.</title>
        <authorList>
            <person name="Kalkreuter E."/>
            <person name="Kautsar S.A."/>
            <person name="Yang D."/>
            <person name="Bader C.D."/>
            <person name="Teijaro C.N."/>
            <person name="Fluegel L."/>
            <person name="Davis C.M."/>
            <person name="Simpson J.R."/>
            <person name="Lauterbach L."/>
            <person name="Steele A.D."/>
            <person name="Gui C."/>
            <person name="Meng S."/>
            <person name="Li G."/>
            <person name="Viehrig K."/>
            <person name="Ye F."/>
            <person name="Su P."/>
            <person name="Kiefer A.F."/>
            <person name="Nichols A."/>
            <person name="Cepeda A.J."/>
            <person name="Yan W."/>
            <person name="Fan B."/>
            <person name="Jiang Y."/>
            <person name="Adhikari A."/>
            <person name="Zheng C.-J."/>
            <person name="Schuster L."/>
            <person name="Cowan T.M."/>
            <person name="Smanski M.J."/>
            <person name="Chevrette M.G."/>
            <person name="De Carvalho L.P.S."/>
            <person name="Shen B."/>
        </authorList>
    </citation>
    <scope>NUCLEOTIDE SEQUENCE [LARGE SCALE GENOMIC DNA]</scope>
    <source>
        <strain evidence="2 3">NPDC050671</strain>
    </source>
</reference>
<feature type="transmembrane region" description="Helical" evidence="1">
    <location>
        <begin position="34"/>
        <end position="56"/>
    </location>
</feature>